<sequence>MNHHEEVSKTTVDTLDPIIETCLNVNGAVEPYTVFDYYDHFQSVAQTQPSFLMEFQGGSYNPYDGPAAQKVIAVNIYMVYGGTNWGNIGFPEVGTGYDCSSPIHENRLICDKYNEVKLFGLFVRVAHEFTKVDRIGKSSKYATDEDIFTTELRNPDTGAEYYVTRHEYSPPTNVTKLRLKVSTKAGNLTMPTSGSITLNGRQSKTLVTDFNIGSSGNKITYATLEVLTVVDLGDRQVVVFWALDGEQGEFLLKGAKSGKALSGKAED</sequence>
<dbReference type="AlphaFoldDB" id="A0A8H4SX12"/>
<dbReference type="InterPro" id="IPR017853">
    <property type="entry name" value="GH"/>
</dbReference>
<dbReference type="EMBL" id="JABEXW010001108">
    <property type="protein sequence ID" value="KAF4947361.1"/>
    <property type="molecule type" value="Genomic_DNA"/>
</dbReference>
<organism evidence="2 3">
    <name type="scientific">Fusarium sarcochroum</name>
    <dbReference type="NCBI Taxonomy" id="1208366"/>
    <lineage>
        <taxon>Eukaryota</taxon>
        <taxon>Fungi</taxon>
        <taxon>Dikarya</taxon>
        <taxon>Ascomycota</taxon>
        <taxon>Pezizomycotina</taxon>
        <taxon>Sordariomycetes</taxon>
        <taxon>Hypocreomycetidae</taxon>
        <taxon>Hypocreales</taxon>
        <taxon>Nectriaceae</taxon>
        <taxon>Fusarium</taxon>
        <taxon>Fusarium lateritium species complex</taxon>
    </lineage>
</organism>
<dbReference type="Gene3D" id="2.102.20.10">
    <property type="entry name" value="Beta-galactosidase, domain 2"/>
    <property type="match status" value="1"/>
</dbReference>
<dbReference type="OrthoDB" id="1657402at2759"/>
<protein>
    <recommendedName>
        <fullName evidence="1">Beta-galactosidase domain-containing protein</fullName>
    </recommendedName>
</protein>
<dbReference type="SUPFAM" id="SSF51445">
    <property type="entry name" value="(Trans)glycosidases"/>
    <property type="match status" value="1"/>
</dbReference>
<accession>A0A8H4SX12</accession>
<dbReference type="Pfam" id="PF10435">
    <property type="entry name" value="BetaGal_dom2"/>
    <property type="match status" value="1"/>
</dbReference>
<dbReference type="InterPro" id="IPR037110">
    <property type="entry name" value="Betagal_dom2_sf"/>
</dbReference>
<dbReference type="SUPFAM" id="SSF51011">
    <property type="entry name" value="Glycosyl hydrolase domain"/>
    <property type="match status" value="1"/>
</dbReference>
<reference evidence="2" key="1">
    <citation type="journal article" date="2020" name="BMC Genomics">
        <title>Correction to: Identification and distribution of gene clusters required for synthesis of sphingolipid metabolism inhibitors in diverse species of the filamentous fungus Fusarium.</title>
        <authorList>
            <person name="Kim H.S."/>
            <person name="Lohmar J.M."/>
            <person name="Busman M."/>
            <person name="Brown D.W."/>
            <person name="Naumann T.A."/>
            <person name="Divon H.H."/>
            <person name="Lysoe E."/>
            <person name="Uhlig S."/>
            <person name="Proctor R.H."/>
        </authorList>
    </citation>
    <scope>NUCLEOTIDE SEQUENCE</scope>
    <source>
        <strain evidence="2">NRRL 20472</strain>
    </source>
</reference>
<gene>
    <name evidence="2" type="ORF">FSARC_13982</name>
</gene>
<dbReference type="InterPro" id="IPR018954">
    <property type="entry name" value="Betagal_dom2"/>
</dbReference>
<evidence type="ECO:0000313" key="2">
    <source>
        <dbReference type="EMBL" id="KAF4947361.1"/>
    </source>
</evidence>
<feature type="domain" description="Beta-galactosidase" evidence="1">
    <location>
        <begin position="128"/>
        <end position="267"/>
    </location>
</feature>
<keyword evidence="3" id="KW-1185">Reference proteome</keyword>
<dbReference type="Gene3D" id="3.20.20.80">
    <property type="entry name" value="Glycosidases"/>
    <property type="match status" value="1"/>
</dbReference>
<evidence type="ECO:0000313" key="3">
    <source>
        <dbReference type="Proteomes" id="UP000622797"/>
    </source>
</evidence>
<reference evidence="2" key="2">
    <citation type="submission" date="2020-05" db="EMBL/GenBank/DDBJ databases">
        <authorList>
            <person name="Kim H.-S."/>
            <person name="Proctor R.H."/>
            <person name="Brown D.W."/>
        </authorList>
    </citation>
    <scope>NUCLEOTIDE SEQUENCE</scope>
    <source>
        <strain evidence="2">NRRL 20472</strain>
    </source>
</reference>
<dbReference type="Pfam" id="PF01301">
    <property type="entry name" value="Glyco_hydro_35"/>
    <property type="match status" value="1"/>
</dbReference>
<dbReference type="SMART" id="SM01029">
    <property type="entry name" value="BetaGal_dom2"/>
    <property type="match status" value="1"/>
</dbReference>
<comment type="caution">
    <text evidence="2">The sequence shown here is derived from an EMBL/GenBank/DDBJ whole genome shotgun (WGS) entry which is preliminary data.</text>
</comment>
<dbReference type="InterPro" id="IPR031330">
    <property type="entry name" value="Gly_Hdrlase_35_cat"/>
</dbReference>
<name>A0A8H4SX12_9HYPO</name>
<evidence type="ECO:0000259" key="1">
    <source>
        <dbReference type="SMART" id="SM01029"/>
    </source>
</evidence>
<proteinExistence type="predicted"/>
<dbReference type="Proteomes" id="UP000622797">
    <property type="component" value="Unassembled WGS sequence"/>
</dbReference>